<dbReference type="OrthoDB" id="823504at2759"/>
<evidence type="ECO:0000256" key="2">
    <source>
        <dbReference type="ARBA" id="ARBA00022525"/>
    </source>
</evidence>
<evidence type="ECO:0000256" key="4">
    <source>
        <dbReference type="ARBA" id="ARBA00023180"/>
    </source>
</evidence>
<evidence type="ECO:0000313" key="8">
    <source>
        <dbReference type="EMBL" id="GBL71791.1"/>
    </source>
</evidence>
<dbReference type="GO" id="GO:0006979">
    <property type="term" value="P:response to oxidative stress"/>
    <property type="evidence" value="ECO:0007669"/>
    <property type="project" value="InterPro"/>
</dbReference>
<dbReference type="EMBL" id="BGPR01229934">
    <property type="protein sequence ID" value="GBL71758.1"/>
    <property type="molecule type" value="Genomic_DNA"/>
</dbReference>
<dbReference type="PANTHER" id="PTHR11475">
    <property type="entry name" value="OXIDASE/PEROXIDASE"/>
    <property type="match status" value="1"/>
</dbReference>
<keyword evidence="3" id="KW-0560">Oxidoreductase</keyword>
<dbReference type="InterPro" id="IPR037120">
    <property type="entry name" value="Haem_peroxidase_sf_animal"/>
</dbReference>
<evidence type="ECO:0000313" key="7">
    <source>
        <dbReference type="EMBL" id="GBL71777.1"/>
    </source>
</evidence>
<keyword evidence="4" id="KW-0325">Glycoprotein</keyword>
<evidence type="ECO:0000313" key="5">
    <source>
        <dbReference type="EMBL" id="GBL71758.1"/>
    </source>
</evidence>
<dbReference type="InterPro" id="IPR010255">
    <property type="entry name" value="Haem_peroxidase_sf"/>
</dbReference>
<evidence type="ECO:0000313" key="6">
    <source>
        <dbReference type="EMBL" id="GBL71767.1"/>
    </source>
</evidence>
<accession>A0A4Y1ZWK2</accession>
<sequence length="66" mass="7330">TVDDVDLWAGVQMEHHLPGSEVGPTAACVIAKQMYAIKFGDRFYFENEGEVSSFTPGNYQECLQAM</sequence>
<dbReference type="Proteomes" id="UP000499080">
    <property type="component" value="Unassembled WGS sequence"/>
</dbReference>
<protein>
    <submittedName>
        <fullName evidence="5">Uncharacterized protein</fullName>
    </submittedName>
</protein>
<dbReference type="SUPFAM" id="SSF48113">
    <property type="entry name" value="Heme-dependent peroxidases"/>
    <property type="match status" value="1"/>
</dbReference>
<comment type="caution">
    <text evidence="5">The sequence shown here is derived from an EMBL/GenBank/DDBJ whole genome shotgun (WGS) entry which is preliminary data.</text>
</comment>
<dbReference type="Pfam" id="PF03098">
    <property type="entry name" value="An_peroxidase"/>
    <property type="match status" value="1"/>
</dbReference>
<evidence type="ECO:0000256" key="3">
    <source>
        <dbReference type="ARBA" id="ARBA00022559"/>
    </source>
</evidence>
<dbReference type="PROSITE" id="PS50292">
    <property type="entry name" value="PEROXIDASE_3"/>
    <property type="match status" value="1"/>
</dbReference>
<keyword evidence="2" id="KW-0964">Secreted</keyword>
<gene>
    <name evidence="6" type="ORF">AVEN_11617_1</name>
    <name evidence="5" type="ORF">AVEN_253692_1</name>
    <name evidence="7" type="ORF">AVEN_31006_1</name>
    <name evidence="8" type="ORF">AVEN_42361_1</name>
</gene>
<dbReference type="AlphaFoldDB" id="A0A4Y1ZWK2"/>
<comment type="subcellular location">
    <subcellularLocation>
        <location evidence="1">Secreted</location>
    </subcellularLocation>
</comment>
<dbReference type="GO" id="GO:0005576">
    <property type="term" value="C:extracellular region"/>
    <property type="evidence" value="ECO:0007669"/>
    <property type="project" value="UniProtKB-SubCell"/>
</dbReference>
<evidence type="ECO:0000256" key="1">
    <source>
        <dbReference type="ARBA" id="ARBA00004613"/>
    </source>
</evidence>
<organism evidence="5 9">
    <name type="scientific">Araneus ventricosus</name>
    <name type="common">Orbweaver spider</name>
    <name type="synonym">Epeira ventricosa</name>
    <dbReference type="NCBI Taxonomy" id="182803"/>
    <lineage>
        <taxon>Eukaryota</taxon>
        <taxon>Metazoa</taxon>
        <taxon>Ecdysozoa</taxon>
        <taxon>Arthropoda</taxon>
        <taxon>Chelicerata</taxon>
        <taxon>Arachnida</taxon>
        <taxon>Araneae</taxon>
        <taxon>Araneomorphae</taxon>
        <taxon>Entelegynae</taxon>
        <taxon>Araneoidea</taxon>
        <taxon>Araneidae</taxon>
        <taxon>Araneus</taxon>
    </lineage>
</organism>
<dbReference type="EMBL" id="BGPR01229938">
    <property type="protein sequence ID" value="GBL71767.1"/>
    <property type="molecule type" value="Genomic_DNA"/>
</dbReference>
<proteinExistence type="predicted"/>
<name>A0A4Y1ZWK2_ARAVE</name>
<dbReference type="InterPro" id="IPR019791">
    <property type="entry name" value="Haem_peroxidase_animal"/>
</dbReference>
<dbReference type="EMBL" id="BGPR01229944">
    <property type="protein sequence ID" value="GBL71777.1"/>
    <property type="molecule type" value="Genomic_DNA"/>
</dbReference>
<dbReference type="GO" id="GO:0020037">
    <property type="term" value="F:heme binding"/>
    <property type="evidence" value="ECO:0007669"/>
    <property type="project" value="InterPro"/>
</dbReference>
<keyword evidence="3" id="KW-0575">Peroxidase</keyword>
<keyword evidence="9" id="KW-1185">Reference proteome</keyword>
<feature type="non-terminal residue" evidence="5">
    <location>
        <position position="1"/>
    </location>
</feature>
<dbReference type="Gene3D" id="1.10.640.10">
    <property type="entry name" value="Haem peroxidase domain superfamily, animal type"/>
    <property type="match status" value="1"/>
</dbReference>
<dbReference type="GO" id="GO:0004601">
    <property type="term" value="F:peroxidase activity"/>
    <property type="evidence" value="ECO:0007669"/>
    <property type="project" value="UniProtKB-KW"/>
</dbReference>
<dbReference type="EMBL" id="BGPR01229950">
    <property type="protein sequence ID" value="GBL71791.1"/>
    <property type="molecule type" value="Genomic_DNA"/>
</dbReference>
<dbReference type="PANTHER" id="PTHR11475:SF4">
    <property type="entry name" value="CHORION PEROXIDASE"/>
    <property type="match status" value="1"/>
</dbReference>
<evidence type="ECO:0000313" key="9">
    <source>
        <dbReference type="Proteomes" id="UP000499080"/>
    </source>
</evidence>
<reference evidence="5 9" key="1">
    <citation type="journal article" date="2019" name="Sci. Rep.">
        <title>Orb-weaving spider Araneus ventricosus genome elucidates the spidroin gene catalogue.</title>
        <authorList>
            <person name="Kono N."/>
            <person name="Nakamura H."/>
            <person name="Ohtoshi R."/>
            <person name="Moran D.A.P."/>
            <person name="Shinohara A."/>
            <person name="Yoshida Y."/>
            <person name="Fujiwara M."/>
            <person name="Mori M."/>
            <person name="Tomita M."/>
            <person name="Arakawa K."/>
        </authorList>
    </citation>
    <scope>NUCLEOTIDE SEQUENCE [LARGE SCALE GENOMIC DNA]</scope>
</reference>